<comment type="caution">
    <text evidence="4">The sequence shown here is derived from an EMBL/GenBank/DDBJ whole genome shotgun (WGS) entry which is preliminary data.</text>
</comment>
<dbReference type="PANTHER" id="PTHR22916">
    <property type="entry name" value="GLYCOSYLTRANSFERASE"/>
    <property type="match status" value="1"/>
</dbReference>
<evidence type="ECO:0000313" key="4">
    <source>
        <dbReference type="EMBL" id="MCF2652694.1"/>
    </source>
</evidence>
<evidence type="ECO:0000256" key="2">
    <source>
        <dbReference type="ARBA" id="ARBA00022679"/>
    </source>
</evidence>
<sequence length="320" mass="35743">MISVIVPVYNVEAYLCRCVDSLLRQTAVDTEIILVDDGSTDGCGALCDRYARQDPRVTTIHKPNGGLSDARNAGLEIAKGEYIAFVDSDDWVAAFFLQRLLEGLQNSGSDICECEVYHTAGAGVAAAAAPKAPICFDTESAMEQLLRNGAFRQHVWNKLYRAEVIGDIRFPVGKTNEDEFWTYQVFARAGRVCKIEDPLYNYFQRPGSIMNAGYSLKRLHGLEAKQARQRYIEENYPQLAARAGADLWLSCVYAAQMSLKYLAGDDFESARKTIDHYRCGISINCRMLSALSQGTAVWAIMSKLNFWGVCRLRNMLKRGL</sequence>
<proteinExistence type="predicted"/>
<dbReference type="Proteomes" id="UP001299220">
    <property type="component" value="Unassembled WGS sequence"/>
</dbReference>
<evidence type="ECO:0000256" key="1">
    <source>
        <dbReference type="ARBA" id="ARBA00022676"/>
    </source>
</evidence>
<name>A0ABS9CNQ6_9FIRM</name>
<keyword evidence="5" id="KW-1185">Reference proteome</keyword>
<evidence type="ECO:0000313" key="5">
    <source>
        <dbReference type="Proteomes" id="UP001299220"/>
    </source>
</evidence>
<protein>
    <submittedName>
        <fullName evidence="4">Glycosyltransferase</fullName>
    </submittedName>
</protein>
<accession>A0ABS9CNQ6</accession>
<feature type="domain" description="Glycosyltransferase 2-like" evidence="3">
    <location>
        <begin position="3"/>
        <end position="165"/>
    </location>
</feature>
<evidence type="ECO:0000259" key="3">
    <source>
        <dbReference type="Pfam" id="PF00535"/>
    </source>
</evidence>
<dbReference type="InterPro" id="IPR001173">
    <property type="entry name" value="Glyco_trans_2-like"/>
</dbReference>
<reference evidence="4 5" key="1">
    <citation type="submission" date="2020-12" db="EMBL/GenBank/DDBJ databases">
        <title>Whole genome sequences of gut porcine anaerobes.</title>
        <authorList>
            <person name="Kubasova T."/>
            <person name="Jahodarova E."/>
            <person name="Rychlik I."/>
        </authorList>
    </citation>
    <scope>NUCLEOTIDE SEQUENCE [LARGE SCALE GENOMIC DNA]</scope>
    <source>
        <strain evidence="4 5">An867</strain>
    </source>
</reference>
<dbReference type="SUPFAM" id="SSF53448">
    <property type="entry name" value="Nucleotide-diphospho-sugar transferases"/>
    <property type="match status" value="1"/>
</dbReference>
<dbReference type="CDD" id="cd00761">
    <property type="entry name" value="Glyco_tranf_GTA_type"/>
    <property type="match status" value="1"/>
</dbReference>
<dbReference type="EMBL" id="JAFBIT010000002">
    <property type="protein sequence ID" value="MCF2652694.1"/>
    <property type="molecule type" value="Genomic_DNA"/>
</dbReference>
<dbReference type="RefSeq" id="WP_235323726.1">
    <property type="nucleotide sequence ID" value="NZ_JAFBIT010000002.1"/>
</dbReference>
<organism evidence="4 5">
    <name type="scientific">Anaeromassilibacillus senegalensis</name>
    <dbReference type="NCBI Taxonomy" id="1673717"/>
    <lineage>
        <taxon>Bacteria</taxon>
        <taxon>Bacillati</taxon>
        <taxon>Bacillota</taxon>
        <taxon>Clostridia</taxon>
        <taxon>Eubacteriales</taxon>
        <taxon>Acutalibacteraceae</taxon>
        <taxon>Anaeromassilibacillus</taxon>
    </lineage>
</organism>
<keyword evidence="2" id="KW-0808">Transferase</keyword>
<keyword evidence="1" id="KW-0328">Glycosyltransferase</keyword>
<dbReference type="Gene3D" id="3.90.550.10">
    <property type="entry name" value="Spore Coat Polysaccharide Biosynthesis Protein SpsA, Chain A"/>
    <property type="match status" value="1"/>
</dbReference>
<dbReference type="InterPro" id="IPR029044">
    <property type="entry name" value="Nucleotide-diphossugar_trans"/>
</dbReference>
<dbReference type="Pfam" id="PF00535">
    <property type="entry name" value="Glycos_transf_2"/>
    <property type="match status" value="1"/>
</dbReference>
<gene>
    <name evidence="4" type="ORF">JQM67_08770</name>
</gene>
<dbReference type="PANTHER" id="PTHR22916:SF51">
    <property type="entry name" value="GLYCOSYLTRANSFERASE EPSH-RELATED"/>
    <property type="match status" value="1"/>
</dbReference>